<dbReference type="EMBL" id="CP039355">
    <property type="protein sequence ID" value="QCE15712.1"/>
    <property type="molecule type" value="Genomic_DNA"/>
</dbReference>
<keyword evidence="2" id="KW-1185">Reference proteome</keyword>
<protein>
    <submittedName>
        <fullName evidence="1">Uncharacterized protein</fullName>
    </submittedName>
</protein>
<dbReference type="AlphaFoldDB" id="A0A4D6NRW0"/>
<proteinExistence type="predicted"/>
<organism evidence="1 2">
    <name type="scientific">Vigna unguiculata</name>
    <name type="common">Cowpea</name>
    <dbReference type="NCBI Taxonomy" id="3917"/>
    <lineage>
        <taxon>Eukaryota</taxon>
        <taxon>Viridiplantae</taxon>
        <taxon>Streptophyta</taxon>
        <taxon>Embryophyta</taxon>
        <taxon>Tracheophyta</taxon>
        <taxon>Spermatophyta</taxon>
        <taxon>Magnoliopsida</taxon>
        <taxon>eudicotyledons</taxon>
        <taxon>Gunneridae</taxon>
        <taxon>Pentapetalae</taxon>
        <taxon>rosids</taxon>
        <taxon>fabids</taxon>
        <taxon>Fabales</taxon>
        <taxon>Fabaceae</taxon>
        <taxon>Papilionoideae</taxon>
        <taxon>50 kb inversion clade</taxon>
        <taxon>NPAAA clade</taxon>
        <taxon>indigoferoid/millettioid clade</taxon>
        <taxon>Phaseoleae</taxon>
        <taxon>Vigna</taxon>
    </lineage>
</organism>
<gene>
    <name evidence="1" type="ORF">DEO72_LG11g2724</name>
</gene>
<evidence type="ECO:0000313" key="2">
    <source>
        <dbReference type="Proteomes" id="UP000501690"/>
    </source>
</evidence>
<evidence type="ECO:0000313" key="1">
    <source>
        <dbReference type="EMBL" id="QCE15712.1"/>
    </source>
</evidence>
<reference evidence="1 2" key="1">
    <citation type="submission" date="2019-04" db="EMBL/GenBank/DDBJ databases">
        <title>An improved genome assembly and genetic linkage map for asparagus bean, Vigna unguiculata ssp. sesquipedialis.</title>
        <authorList>
            <person name="Xia Q."/>
            <person name="Zhang R."/>
            <person name="Dong Y."/>
        </authorList>
    </citation>
    <scope>NUCLEOTIDE SEQUENCE [LARGE SCALE GENOMIC DNA]</scope>
    <source>
        <tissue evidence="1">Leaf</tissue>
    </source>
</reference>
<accession>A0A4D6NRW0</accession>
<sequence>MRSRYLGFSLVSEENTKCLCGLVLVATPPMATSVAGAPLVSMGMCSGEWRCGKFEGDRGARVGCCGVSQFEIDIGDGTTSGNHE</sequence>
<name>A0A4D6NRW0_VIGUN</name>
<dbReference type="Proteomes" id="UP000501690">
    <property type="component" value="Linkage Group LG11"/>
</dbReference>